<keyword evidence="3 7" id="KW-1133">Transmembrane helix</keyword>
<keyword evidence="10" id="KW-1185">Reference proteome</keyword>
<dbReference type="SMART" id="SM00239">
    <property type="entry name" value="C2"/>
    <property type="match status" value="1"/>
</dbReference>
<dbReference type="GO" id="GO:0009744">
    <property type="term" value="P:response to sucrose"/>
    <property type="evidence" value="ECO:0007669"/>
    <property type="project" value="UniProtKB-ARBA"/>
</dbReference>
<dbReference type="PRINTS" id="PR01217">
    <property type="entry name" value="PRICHEXTENSN"/>
</dbReference>
<evidence type="ECO:0000256" key="5">
    <source>
        <dbReference type="PIRSR" id="PIRSR604254-1"/>
    </source>
</evidence>
<dbReference type="InterPro" id="IPR035892">
    <property type="entry name" value="C2_domain_sf"/>
</dbReference>
<feature type="region of interest" description="Disordered" evidence="6">
    <location>
        <begin position="1"/>
        <end position="36"/>
    </location>
</feature>
<evidence type="ECO:0000313" key="9">
    <source>
        <dbReference type="EMBL" id="KAG6485002.1"/>
    </source>
</evidence>
<keyword evidence="5" id="KW-0862">Zinc</keyword>
<feature type="transmembrane region" description="Helical" evidence="7">
    <location>
        <begin position="199"/>
        <end position="220"/>
    </location>
</feature>
<dbReference type="GO" id="GO:0046872">
    <property type="term" value="F:metal ion binding"/>
    <property type="evidence" value="ECO:0007669"/>
    <property type="project" value="UniProtKB-KW"/>
</dbReference>
<keyword evidence="2 7" id="KW-0812">Transmembrane</keyword>
<sequence>MESNHHKNKQNTVMKAEEEQGLTMEEKEKPENEGKAKKQWKLVSYDELPGYMKENEFIKNYYRAEWPLKNALFSFFSWHNETLNIWTHVLGFIVFLGLTLLHVSHHVPEVAQFVGHITWTIPASTVENVSSNLGNFFGEAASYIKLPVIVSASEKSAPVAVRWPFFVFLGGAMFCLLSSSACHLFCCHSRRLNLFLLRVDYAGIAIMIVTSFFPPIYYIFQCDPHWQLIYLVSISAMGFVTVFTLLSPQFSAGEFRAYRATLFAGMGLSGIIPALHAAVVNWGEPRRNVTLAYEATMATAYLTGTAFYVARVPERWKPGRFDLAGHSHQIFHVFVIAGALAHYGAAVIFLRWRDELHPPPTTRFDIDRRKMSSRSFPDGPILFVVDGCAPYFSSITMALVSGIQNQILDVTVVGCSKLRDTELFSRQDPYVCIEYANSKFRTRTCTDGSKNPTFQEKFQIPLVEGLREMNVTVWNSNTLRSDDFIGSGRIQLQKVLSQGYDDNSWPLQTRHSKYAGEIKVIMHFQKASQKPAATPPSGSPYLPGAPPPAYPPPYAPYAPTAYPGASAYSMYPPPVPSPYPSSPYPPPPQGYPTQTYPPAPYPPESYPPQYPPPPAQPYYPPGPYPGSHYPPY</sequence>
<dbReference type="InterPro" id="IPR000008">
    <property type="entry name" value="C2_dom"/>
</dbReference>
<reference evidence="9 10" key="1">
    <citation type="submission" date="2020-08" db="EMBL/GenBank/DDBJ databases">
        <title>Plant Genome Project.</title>
        <authorList>
            <person name="Zhang R.-G."/>
        </authorList>
    </citation>
    <scope>NUCLEOTIDE SEQUENCE [LARGE SCALE GENOMIC DNA]</scope>
    <source>
        <tissue evidence="9">Rhizome</tissue>
    </source>
</reference>
<keyword evidence="4 7" id="KW-0472">Membrane</keyword>
<name>A0A8J5FIW3_ZINOF</name>
<feature type="transmembrane region" description="Helical" evidence="7">
    <location>
        <begin position="226"/>
        <end position="246"/>
    </location>
</feature>
<dbReference type="PANTHER" id="PTHR20855:SF115">
    <property type="entry name" value="HEPTAHELICAL TRANSMEMBRANE PROTEIN 1"/>
    <property type="match status" value="1"/>
</dbReference>
<evidence type="ECO:0000256" key="4">
    <source>
        <dbReference type="ARBA" id="ARBA00023136"/>
    </source>
</evidence>
<dbReference type="Proteomes" id="UP000734854">
    <property type="component" value="Unassembled WGS sequence"/>
</dbReference>
<feature type="compositionally biased region" description="Basic and acidic residues" evidence="6">
    <location>
        <begin position="24"/>
        <end position="36"/>
    </location>
</feature>
<organism evidence="9 10">
    <name type="scientific">Zingiber officinale</name>
    <name type="common">Ginger</name>
    <name type="synonym">Amomum zingiber</name>
    <dbReference type="NCBI Taxonomy" id="94328"/>
    <lineage>
        <taxon>Eukaryota</taxon>
        <taxon>Viridiplantae</taxon>
        <taxon>Streptophyta</taxon>
        <taxon>Embryophyta</taxon>
        <taxon>Tracheophyta</taxon>
        <taxon>Spermatophyta</taxon>
        <taxon>Magnoliopsida</taxon>
        <taxon>Liliopsida</taxon>
        <taxon>Zingiberales</taxon>
        <taxon>Zingiberaceae</taxon>
        <taxon>Zingiber</taxon>
    </lineage>
</organism>
<feature type="transmembrane region" description="Helical" evidence="7">
    <location>
        <begin position="163"/>
        <end position="187"/>
    </location>
</feature>
<keyword evidence="5" id="KW-0479">Metal-binding</keyword>
<dbReference type="Pfam" id="PF00168">
    <property type="entry name" value="C2"/>
    <property type="match status" value="1"/>
</dbReference>
<dbReference type="AlphaFoldDB" id="A0A8J5FIW3"/>
<evidence type="ECO:0000256" key="3">
    <source>
        <dbReference type="ARBA" id="ARBA00022989"/>
    </source>
</evidence>
<dbReference type="EMBL" id="JACMSC010000015">
    <property type="protein sequence ID" value="KAG6485002.1"/>
    <property type="molecule type" value="Genomic_DNA"/>
</dbReference>
<comment type="subcellular location">
    <subcellularLocation>
        <location evidence="1">Membrane</location>
        <topology evidence="1">Multi-pass membrane protein</topology>
    </subcellularLocation>
</comment>
<dbReference type="GO" id="GO:0016020">
    <property type="term" value="C:membrane"/>
    <property type="evidence" value="ECO:0007669"/>
    <property type="project" value="UniProtKB-SubCell"/>
</dbReference>
<dbReference type="GO" id="GO:0038023">
    <property type="term" value="F:signaling receptor activity"/>
    <property type="evidence" value="ECO:0007669"/>
    <property type="project" value="TreeGrafter"/>
</dbReference>
<evidence type="ECO:0000259" key="8">
    <source>
        <dbReference type="PROSITE" id="PS50004"/>
    </source>
</evidence>
<dbReference type="InterPro" id="IPR004254">
    <property type="entry name" value="AdipoR/HlyIII-related"/>
</dbReference>
<feature type="transmembrane region" description="Helical" evidence="7">
    <location>
        <begin position="291"/>
        <end position="310"/>
    </location>
</feature>
<dbReference type="CDD" id="cd00030">
    <property type="entry name" value="C2"/>
    <property type="match status" value="1"/>
</dbReference>
<protein>
    <recommendedName>
        <fullName evidence="8">C2 domain-containing protein</fullName>
    </recommendedName>
</protein>
<feature type="binding site" evidence="5">
    <location>
        <position position="332"/>
    </location>
    <ligand>
        <name>Zn(2+)</name>
        <dbReference type="ChEBI" id="CHEBI:29105"/>
    </ligand>
</feature>
<feature type="region of interest" description="Disordered" evidence="6">
    <location>
        <begin position="579"/>
        <end position="632"/>
    </location>
</feature>
<evidence type="ECO:0000256" key="7">
    <source>
        <dbReference type="SAM" id="Phobius"/>
    </source>
</evidence>
<proteinExistence type="predicted"/>
<gene>
    <name evidence="9" type="ORF">ZIOFF_053530</name>
</gene>
<evidence type="ECO:0000256" key="1">
    <source>
        <dbReference type="ARBA" id="ARBA00004141"/>
    </source>
</evidence>
<accession>A0A8J5FIW3</accession>
<feature type="domain" description="C2" evidence="8">
    <location>
        <begin position="389"/>
        <end position="506"/>
    </location>
</feature>
<feature type="transmembrane region" description="Helical" evidence="7">
    <location>
        <begin position="258"/>
        <end position="279"/>
    </location>
</feature>
<evidence type="ECO:0000256" key="2">
    <source>
        <dbReference type="ARBA" id="ARBA00022692"/>
    </source>
</evidence>
<dbReference type="PROSITE" id="PS50004">
    <property type="entry name" value="C2"/>
    <property type="match status" value="1"/>
</dbReference>
<evidence type="ECO:0000256" key="6">
    <source>
        <dbReference type="SAM" id="MobiDB-lite"/>
    </source>
</evidence>
<evidence type="ECO:0000313" key="10">
    <source>
        <dbReference type="Proteomes" id="UP000734854"/>
    </source>
</evidence>
<comment type="caution">
    <text evidence="9">The sequence shown here is derived from an EMBL/GenBank/DDBJ whole genome shotgun (WGS) entry which is preliminary data.</text>
</comment>
<feature type="transmembrane region" description="Helical" evidence="7">
    <location>
        <begin position="330"/>
        <end position="352"/>
    </location>
</feature>
<dbReference type="Gene3D" id="2.60.40.150">
    <property type="entry name" value="C2 domain"/>
    <property type="match status" value="1"/>
</dbReference>
<dbReference type="Pfam" id="PF03006">
    <property type="entry name" value="HlyIII"/>
    <property type="match status" value="1"/>
</dbReference>
<dbReference type="SUPFAM" id="SSF49562">
    <property type="entry name" value="C2 domain (Calcium/lipid-binding domain, CaLB)"/>
    <property type="match status" value="1"/>
</dbReference>
<feature type="binding site" evidence="5">
    <location>
        <position position="328"/>
    </location>
    <ligand>
        <name>Zn(2+)</name>
        <dbReference type="ChEBI" id="CHEBI:29105"/>
    </ligand>
</feature>
<feature type="transmembrane region" description="Helical" evidence="7">
    <location>
        <begin position="83"/>
        <end position="103"/>
    </location>
</feature>
<dbReference type="GO" id="GO:0009725">
    <property type="term" value="P:response to hormone"/>
    <property type="evidence" value="ECO:0007669"/>
    <property type="project" value="TreeGrafter"/>
</dbReference>
<dbReference type="PANTHER" id="PTHR20855">
    <property type="entry name" value="ADIPOR/PROGESTIN RECEPTOR-RELATED"/>
    <property type="match status" value="1"/>
</dbReference>
<feature type="binding site" evidence="5">
    <location>
        <position position="183"/>
    </location>
    <ligand>
        <name>Zn(2+)</name>
        <dbReference type="ChEBI" id="CHEBI:29105"/>
    </ligand>
</feature>